<reference evidence="4" key="1">
    <citation type="journal article" date="2019" name="Int. J. Syst. Evol. Microbiol.">
        <title>The Global Catalogue of Microorganisms (GCM) 10K type strain sequencing project: providing services to taxonomists for standard genome sequencing and annotation.</title>
        <authorList>
            <consortium name="The Broad Institute Genomics Platform"/>
            <consortium name="The Broad Institute Genome Sequencing Center for Infectious Disease"/>
            <person name="Wu L."/>
            <person name="Ma J."/>
        </authorList>
    </citation>
    <scope>NUCLEOTIDE SEQUENCE [LARGE SCALE GENOMIC DNA]</scope>
    <source>
        <strain evidence="4">CCM 8903</strain>
    </source>
</reference>
<dbReference type="Proteomes" id="UP001597252">
    <property type="component" value="Unassembled WGS sequence"/>
</dbReference>
<feature type="coiled-coil region" evidence="1">
    <location>
        <begin position="125"/>
        <end position="180"/>
    </location>
</feature>
<organism evidence="3 4">
    <name type="scientific">Lacticaseibacillus baoqingensis</name>
    <dbReference type="NCBI Taxonomy" id="2486013"/>
    <lineage>
        <taxon>Bacteria</taxon>
        <taxon>Bacillati</taxon>
        <taxon>Bacillota</taxon>
        <taxon>Bacilli</taxon>
        <taxon>Lactobacillales</taxon>
        <taxon>Lactobacillaceae</taxon>
        <taxon>Lacticaseibacillus</taxon>
    </lineage>
</organism>
<evidence type="ECO:0000256" key="1">
    <source>
        <dbReference type="SAM" id="Coils"/>
    </source>
</evidence>
<keyword evidence="2" id="KW-0472">Membrane</keyword>
<gene>
    <name evidence="3" type="ORF">ACFQ5J_11235</name>
</gene>
<feature type="transmembrane region" description="Helical" evidence="2">
    <location>
        <begin position="224"/>
        <end position="247"/>
    </location>
</feature>
<feature type="transmembrane region" description="Helical" evidence="2">
    <location>
        <begin position="300"/>
        <end position="320"/>
    </location>
</feature>
<keyword evidence="2" id="KW-1133">Transmembrane helix</keyword>
<dbReference type="EMBL" id="JBHTON010000039">
    <property type="protein sequence ID" value="MFD1485805.1"/>
    <property type="molecule type" value="Genomic_DNA"/>
</dbReference>
<feature type="transmembrane region" description="Helical" evidence="2">
    <location>
        <begin position="259"/>
        <end position="280"/>
    </location>
</feature>
<keyword evidence="1" id="KW-0175">Coiled coil</keyword>
<keyword evidence="4" id="KW-1185">Reference proteome</keyword>
<proteinExistence type="predicted"/>
<protein>
    <submittedName>
        <fullName evidence="3">Uncharacterized protein</fullName>
    </submittedName>
</protein>
<keyword evidence="2" id="KW-0812">Transmembrane</keyword>
<evidence type="ECO:0000256" key="2">
    <source>
        <dbReference type="SAM" id="Phobius"/>
    </source>
</evidence>
<dbReference type="RefSeq" id="WP_125754331.1">
    <property type="nucleotide sequence ID" value="NZ_JBHTON010000039.1"/>
</dbReference>
<evidence type="ECO:0000313" key="4">
    <source>
        <dbReference type="Proteomes" id="UP001597252"/>
    </source>
</evidence>
<accession>A0ABW4EBK3</accession>
<evidence type="ECO:0000313" key="3">
    <source>
        <dbReference type="EMBL" id="MFD1485805.1"/>
    </source>
</evidence>
<sequence>MAEPRYLKQPLSVVEQLVSEIYPKFLETTLTKKDINLFIRAFQLDQDISTNEIPYDVMTAIIFQSDIKYDAARVNNNIDQIGQSSTKNGEPIDETTKSRFTHYLNKISNHTVLAFTQKREFARVLDQARRDTKQLSEDIEAQKEEVKAQKTEIDAQKNEVEVQKAEVEAQRKEVAALTRRTKRISIEFTTVLGIFTSIVFALFGGVQVISGLLGRGNDLAAEDIGNAIFLAAVATTLVYLLLIALLSGIGKLTETPYEVSGKVTAVVFLTLLLIAIVGVLYGHPTASGQLLYLLQRHSVIVPAILVLVALVIIVVIASVLTGHWKSLRNKFEHLTFHHQNQSK</sequence>
<name>A0ABW4EBK3_9LACO</name>
<comment type="caution">
    <text evidence="3">The sequence shown here is derived from an EMBL/GenBank/DDBJ whole genome shotgun (WGS) entry which is preliminary data.</text>
</comment>
<feature type="transmembrane region" description="Helical" evidence="2">
    <location>
        <begin position="188"/>
        <end position="212"/>
    </location>
</feature>